<dbReference type="EMBL" id="FNFF01000016">
    <property type="protein sequence ID" value="SDL00599.1"/>
    <property type="molecule type" value="Genomic_DNA"/>
</dbReference>
<dbReference type="Proteomes" id="UP000199155">
    <property type="component" value="Unassembled WGS sequence"/>
</dbReference>
<proteinExistence type="predicted"/>
<dbReference type="Gene3D" id="3.30.450.40">
    <property type="match status" value="1"/>
</dbReference>
<protein>
    <submittedName>
        <fullName evidence="2">ANTAR domain-containing protein</fullName>
    </submittedName>
</protein>
<dbReference type="STRING" id="417292.SAMN05421806_11624"/>
<gene>
    <name evidence="2" type="ORF">SAMN05421806_11624</name>
</gene>
<evidence type="ECO:0000313" key="2">
    <source>
        <dbReference type="EMBL" id="SDL00599.1"/>
    </source>
</evidence>
<dbReference type="AlphaFoldDB" id="A0A1G9GIT5"/>
<dbReference type="InterPro" id="IPR003018">
    <property type="entry name" value="GAF"/>
</dbReference>
<accession>A0A1G9GIT5</accession>
<dbReference type="RefSeq" id="WP_176953934.1">
    <property type="nucleotide sequence ID" value="NZ_FNFF01000016.1"/>
</dbReference>
<evidence type="ECO:0000259" key="1">
    <source>
        <dbReference type="Pfam" id="PF13185"/>
    </source>
</evidence>
<name>A0A1G9GIT5_9ACTN</name>
<feature type="domain" description="GAF" evidence="1">
    <location>
        <begin position="21"/>
        <end position="158"/>
    </location>
</feature>
<evidence type="ECO:0000313" key="3">
    <source>
        <dbReference type="Proteomes" id="UP000199155"/>
    </source>
</evidence>
<dbReference type="SUPFAM" id="SSF55781">
    <property type="entry name" value="GAF domain-like"/>
    <property type="match status" value="1"/>
</dbReference>
<keyword evidence="3" id="KW-1185">Reference proteome</keyword>
<reference evidence="2 3" key="1">
    <citation type="submission" date="2016-10" db="EMBL/GenBank/DDBJ databases">
        <authorList>
            <person name="de Groot N.N."/>
        </authorList>
    </citation>
    <scope>NUCLEOTIDE SEQUENCE [LARGE SCALE GENOMIC DNA]</scope>
    <source>
        <strain evidence="2 3">CGMCC 4.5727</strain>
    </source>
</reference>
<dbReference type="InterPro" id="IPR029016">
    <property type="entry name" value="GAF-like_dom_sf"/>
</dbReference>
<dbReference type="Pfam" id="PF13185">
    <property type="entry name" value="GAF_2"/>
    <property type="match status" value="1"/>
</dbReference>
<organism evidence="2 3">
    <name type="scientific">Streptomyces indicus</name>
    <dbReference type="NCBI Taxonomy" id="417292"/>
    <lineage>
        <taxon>Bacteria</taxon>
        <taxon>Bacillati</taxon>
        <taxon>Actinomycetota</taxon>
        <taxon>Actinomycetes</taxon>
        <taxon>Kitasatosporales</taxon>
        <taxon>Streptomycetaceae</taxon>
        <taxon>Streptomyces</taxon>
    </lineage>
</organism>
<sequence>MNSRFTAADRVLSAAREAKAQELPRRLCRALCEGLPVDEATVAFLTDTPYRQLLCASGELALRLEEAQFVAGEGPCVSAAATGRPVLVEDFGLPLPQWPLFEAHLDDRLAPVGAVYAFPLAFDGKVFGSVDLLRHEPLELDAPTVGQAEAAARAVAKVLFPAFWELLAFGDLPLWEPADEIDAHWGTTRQAAQRLSAKLGISVEEAMARLRGQAFTTGRPLPRIAEEVLDPPSRD</sequence>